<dbReference type="OrthoDB" id="4840954at2"/>
<evidence type="ECO:0000313" key="2">
    <source>
        <dbReference type="EMBL" id="OYO14641.1"/>
    </source>
</evidence>
<evidence type="ECO:0000259" key="1">
    <source>
        <dbReference type="Pfam" id="PF09949"/>
    </source>
</evidence>
<reference evidence="2 3" key="1">
    <citation type="submission" date="2017-07" db="EMBL/GenBank/DDBJ databases">
        <title>Draft whole genome sequences of clinical Proprionibacteriaceae strains.</title>
        <authorList>
            <person name="Bernier A.-M."/>
            <person name="Bernard K."/>
            <person name="Domingo M.-C."/>
        </authorList>
    </citation>
    <scope>NUCLEOTIDE SEQUENCE [LARGE SCALE GENOMIC DNA]</scope>
    <source>
        <strain evidence="2 3">NML 030167</strain>
    </source>
</reference>
<organism evidence="2 3">
    <name type="scientific">Enemella evansiae</name>
    <dbReference type="NCBI Taxonomy" id="2016499"/>
    <lineage>
        <taxon>Bacteria</taxon>
        <taxon>Bacillati</taxon>
        <taxon>Actinomycetota</taxon>
        <taxon>Actinomycetes</taxon>
        <taxon>Propionibacteriales</taxon>
        <taxon>Propionibacteriaceae</taxon>
        <taxon>Enemella</taxon>
    </lineage>
</organism>
<dbReference type="AlphaFoldDB" id="A0A255GGC3"/>
<dbReference type="PANTHER" id="PTHR40861">
    <property type="entry name" value="DUF2183 DOMAIN-CONTAINING PROTEIN"/>
    <property type="match status" value="1"/>
</dbReference>
<evidence type="ECO:0000313" key="3">
    <source>
        <dbReference type="Proteomes" id="UP000215896"/>
    </source>
</evidence>
<dbReference type="Pfam" id="PF09949">
    <property type="entry name" value="APP1_cat"/>
    <property type="match status" value="1"/>
</dbReference>
<dbReference type="EMBL" id="NMVO01000012">
    <property type="protein sequence ID" value="OYO14641.1"/>
    <property type="molecule type" value="Genomic_DNA"/>
</dbReference>
<protein>
    <recommendedName>
        <fullName evidence="1">Phosphatidate phosphatase APP1 catalytic domain-containing protein</fullName>
    </recommendedName>
</protein>
<dbReference type="RefSeq" id="WP_094405356.1">
    <property type="nucleotide sequence ID" value="NZ_NMVO01000012.1"/>
</dbReference>
<feature type="domain" description="Phosphatidate phosphatase APP1 catalytic" evidence="1">
    <location>
        <begin position="103"/>
        <end position="247"/>
    </location>
</feature>
<name>A0A255GGC3_9ACTN</name>
<proteinExistence type="predicted"/>
<comment type="caution">
    <text evidence="2">The sequence shown here is derived from an EMBL/GenBank/DDBJ whole genome shotgun (WGS) entry which is preliminary data.</text>
</comment>
<dbReference type="InterPro" id="IPR019236">
    <property type="entry name" value="APP1_cat"/>
</dbReference>
<dbReference type="GO" id="GO:0008195">
    <property type="term" value="F:phosphatidate phosphatase activity"/>
    <property type="evidence" value="ECO:0007669"/>
    <property type="project" value="InterPro"/>
</dbReference>
<sequence>MLEQSQTPEQRQTDDPELARLAHAAHQIQERRRGRERDAALAELLLGVHGPRLTRLKNLINTHEARDLEDLVFTDLRAGRVRQRILDHFADEADRLDIGDPKVLSDIDDTALCALNDRRYPRGTVYPGLLALYQALDQGPSGRPFDTGDLTFLTARPKDAWGLIEGYSREVLRKAGISKMSMLSGGLRNLLSHRSMAARKLTNVRRYRRLFPEYRLVFLGDSGQGDVIVGEQLYARHGPAVRLVLIHDVVATDQAERQAYAERGIWFVDTYVGAALVAWRHGLISDGALARVAAEAVADFERLRWDSPEQRVRMRELFERDLAALPD</sequence>
<keyword evidence="3" id="KW-1185">Reference proteome</keyword>
<dbReference type="PANTHER" id="PTHR40861:SF1">
    <property type="entry name" value="PHOSPHATIDATE PHOSPHATASE APP1 CATALYTIC DOMAIN-CONTAINING PROTEIN"/>
    <property type="match status" value="1"/>
</dbReference>
<accession>A0A255GGC3</accession>
<gene>
    <name evidence="2" type="ORF">CGZ94_08700</name>
</gene>
<dbReference type="Proteomes" id="UP000215896">
    <property type="component" value="Unassembled WGS sequence"/>
</dbReference>